<dbReference type="EMBL" id="JAFCIX010000412">
    <property type="protein sequence ID" value="KAH6591322.1"/>
    <property type="molecule type" value="Genomic_DNA"/>
</dbReference>
<proteinExistence type="predicted"/>
<name>A0ABQ8F630_9FUNG</name>
<accession>A0ABQ8F630</accession>
<organism evidence="1 2">
    <name type="scientific">Batrachochytrium salamandrivorans</name>
    <dbReference type="NCBI Taxonomy" id="1357716"/>
    <lineage>
        <taxon>Eukaryota</taxon>
        <taxon>Fungi</taxon>
        <taxon>Fungi incertae sedis</taxon>
        <taxon>Chytridiomycota</taxon>
        <taxon>Chytridiomycota incertae sedis</taxon>
        <taxon>Chytridiomycetes</taxon>
        <taxon>Rhizophydiales</taxon>
        <taxon>Rhizophydiales incertae sedis</taxon>
        <taxon>Batrachochytrium</taxon>
    </lineage>
</organism>
<evidence type="ECO:0000313" key="2">
    <source>
        <dbReference type="Proteomes" id="UP001648503"/>
    </source>
</evidence>
<gene>
    <name evidence="1" type="ORF">BASA50_008766</name>
</gene>
<dbReference type="Proteomes" id="UP001648503">
    <property type="component" value="Unassembled WGS sequence"/>
</dbReference>
<keyword evidence="2" id="KW-1185">Reference proteome</keyword>
<reference evidence="1 2" key="1">
    <citation type="submission" date="2021-02" db="EMBL/GenBank/DDBJ databases">
        <title>Variation within the Batrachochytrium salamandrivorans European outbreak.</title>
        <authorList>
            <person name="Kelly M."/>
            <person name="Pasmans F."/>
            <person name="Shea T.P."/>
            <person name="Munoz J.F."/>
            <person name="Carranza S."/>
            <person name="Cuomo C.A."/>
            <person name="Martel A."/>
        </authorList>
    </citation>
    <scope>NUCLEOTIDE SEQUENCE [LARGE SCALE GENOMIC DNA]</scope>
    <source>
        <strain evidence="1 2">AMFP18/2</strain>
    </source>
</reference>
<evidence type="ECO:0000313" key="1">
    <source>
        <dbReference type="EMBL" id="KAH6591322.1"/>
    </source>
</evidence>
<sequence length="184" mass="19811">MHLPGSVLIIVQASAKEAPVSSKTTTTSCIYKGSIHASNSGSFSDEYESNYSSSTNKSRELNPQLDALSAHLLSRVQTSPTPHQTSATGYTPGHLHCTHTANTIAATLLRKLAKKEVRQRHRIATDTVPMTTSPTLDRSNVVATSVDRCDIGSGLQFALQRIRFQTLLANMTVNDTDVTGVTSI</sequence>
<protein>
    <submittedName>
        <fullName evidence="1">Uncharacterized protein</fullName>
    </submittedName>
</protein>
<comment type="caution">
    <text evidence="1">The sequence shown here is derived from an EMBL/GenBank/DDBJ whole genome shotgun (WGS) entry which is preliminary data.</text>
</comment>